<evidence type="ECO:0000313" key="2">
    <source>
        <dbReference type="EMBL" id="KAF1964250.1"/>
    </source>
</evidence>
<keyword evidence="1" id="KW-0812">Transmembrane</keyword>
<proteinExistence type="predicted"/>
<accession>A0A6A5UIT3</accession>
<feature type="transmembrane region" description="Helical" evidence="1">
    <location>
        <begin position="37"/>
        <end position="54"/>
    </location>
</feature>
<dbReference type="AlphaFoldDB" id="A0A6A5UIT3"/>
<protein>
    <submittedName>
        <fullName evidence="2">Uncharacterized protein</fullName>
    </submittedName>
</protein>
<keyword evidence="1" id="KW-0472">Membrane</keyword>
<sequence length="122" mass="14414">TEPASHRQSFLFLYFLERKKLKSSKKFKGGSYNSIEALYLLLVYYYPKFLVWWREKRKKGDQNRKYAQSDEKYALSGSSRISSLAKRVRLARRLRPKSDVIAFAVLKRVVKRCLFVVVVAKD</sequence>
<evidence type="ECO:0000256" key="1">
    <source>
        <dbReference type="SAM" id="Phobius"/>
    </source>
</evidence>
<gene>
    <name evidence="2" type="ORF">BU23DRAFT_70714</name>
</gene>
<feature type="non-terminal residue" evidence="2">
    <location>
        <position position="1"/>
    </location>
</feature>
<evidence type="ECO:0000313" key="3">
    <source>
        <dbReference type="Proteomes" id="UP000800036"/>
    </source>
</evidence>
<name>A0A6A5UIT3_9PLEO</name>
<dbReference type="EMBL" id="ML976797">
    <property type="protein sequence ID" value="KAF1964250.1"/>
    <property type="molecule type" value="Genomic_DNA"/>
</dbReference>
<keyword evidence="1" id="KW-1133">Transmembrane helix</keyword>
<organism evidence="2 3">
    <name type="scientific">Bimuria novae-zelandiae CBS 107.79</name>
    <dbReference type="NCBI Taxonomy" id="1447943"/>
    <lineage>
        <taxon>Eukaryota</taxon>
        <taxon>Fungi</taxon>
        <taxon>Dikarya</taxon>
        <taxon>Ascomycota</taxon>
        <taxon>Pezizomycotina</taxon>
        <taxon>Dothideomycetes</taxon>
        <taxon>Pleosporomycetidae</taxon>
        <taxon>Pleosporales</taxon>
        <taxon>Massarineae</taxon>
        <taxon>Didymosphaeriaceae</taxon>
        <taxon>Bimuria</taxon>
    </lineage>
</organism>
<dbReference type="Proteomes" id="UP000800036">
    <property type="component" value="Unassembled WGS sequence"/>
</dbReference>
<reference evidence="2" key="1">
    <citation type="journal article" date="2020" name="Stud. Mycol.">
        <title>101 Dothideomycetes genomes: a test case for predicting lifestyles and emergence of pathogens.</title>
        <authorList>
            <person name="Haridas S."/>
            <person name="Albert R."/>
            <person name="Binder M."/>
            <person name="Bloem J."/>
            <person name="Labutti K."/>
            <person name="Salamov A."/>
            <person name="Andreopoulos B."/>
            <person name="Baker S."/>
            <person name="Barry K."/>
            <person name="Bills G."/>
            <person name="Bluhm B."/>
            <person name="Cannon C."/>
            <person name="Castanera R."/>
            <person name="Culley D."/>
            <person name="Daum C."/>
            <person name="Ezra D."/>
            <person name="Gonzalez J."/>
            <person name="Henrissat B."/>
            <person name="Kuo A."/>
            <person name="Liang C."/>
            <person name="Lipzen A."/>
            <person name="Lutzoni F."/>
            <person name="Magnuson J."/>
            <person name="Mondo S."/>
            <person name="Nolan M."/>
            <person name="Ohm R."/>
            <person name="Pangilinan J."/>
            <person name="Park H.-J."/>
            <person name="Ramirez L."/>
            <person name="Alfaro M."/>
            <person name="Sun H."/>
            <person name="Tritt A."/>
            <person name="Yoshinaga Y."/>
            <person name="Zwiers L.-H."/>
            <person name="Turgeon B."/>
            <person name="Goodwin S."/>
            <person name="Spatafora J."/>
            <person name="Crous P."/>
            <person name="Grigoriev I."/>
        </authorList>
    </citation>
    <scope>NUCLEOTIDE SEQUENCE</scope>
    <source>
        <strain evidence="2">CBS 107.79</strain>
    </source>
</reference>
<keyword evidence="3" id="KW-1185">Reference proteome</keyword>